<keyword evidence="4" id="KW-0472">Membrane</keyword>
<evidence type="ECO:0000256" key="6">
    <source>
        <dbReference type="SAM" id="MobiDB-lite"/>
    </source>
</evidence>
<feature type="region of interest" description="Disordered" evidence="6">
    <location>
        <begin position="97"/>
        <end position="119"/>
    </location>
</feature>
<keyword evidence="9" id="KW-1185">Reference proteome</keyword>
<dbReference type="PANTHER" id="PTHR30026:SF21">
    <property type="entry name" value="SLR1270 PROTEIN"/>
    <property type="match status" value="1"/>
</dbReference>
<evidence type="ECO:0000313" key="8">
    <source>
        <dbReference type="EMBL" id="KZD05288.1"/>
    </source>
</evidence>
<keyword evidence="2" id="KW-1134">Transmembrane beta strand</keyword>
<feature type="signal peptide" evidence="7">
    <location>
        <begin position="1"/>
        <end position="17"/>
    </location>
</feature>
<keyword evidence="7" id="KW-0732">Signal</keyword>
<keyword evidence="5" id="KW-0998">Cell outer membrane</keyword>
<evidence type="ECO:0000256" key="3">
    <source>
        <dbReference type="ARBA" id="ARBA00022692"/>
    </source>
</evidence>
<evidence type="ECO:0000256" key="2">
    <source>
        <dbReference type="ARBA" id="ARBA00022452"/>
    </source>
</evidence>
<feature type="chain" id="PRO_5046973042" description="Transporter" evidence="7">
    <location>
        <begin position="18"/>
        <end position="510"/>
    </location>
</feature>
<dbReference type="SUPFAM" id="SSF56954">
    <property type="entry name" value="Outer membrane efflux proteins (OEP)"/>
    <property type="match status" value="1"/>
</dbReference>
<evidence type="ECO:0000256" key="7">
    <source>
        <dbReference type="SAM" id="SignalP"/>
    </source>
</evidence>
<reference evidence="8 9" key="1">
    <citation type="submission" date="2015-12" db="EMBL/GenBank/DDBJ databases">
        <title>Genome sequence of Thalassospira xiamenensis MCCC 1A03005.</title>
        <authorList>
            <person name="Lu L."/>
            <person name="Lai Q."/>
            <person name="Shao Z."/>
            <person name="Qian P."/>
        </authorList>
    </citation>
    <scope>NUCLEOTIDE SEQUENCE [LARGE SCALE GENOMIC DNA]</scope>
    <source>
        <strain evidence="8 9">MCCC 1A03005</strain>
    </source>
</reference>
<proteinExistence type="predicted"/>
<organism evidence="8 9">
    <name type="scientific">Thalassospira xiamenensis</name>
    <dbReference type="NCBI Taxonomy" id="220697"/>
    <lineage>
        <taxon>Bacteria</taxon>
        <taxon>Pseudomonadati</taxon>
        <taxon>Pseudomonadota</taxon>
        <taxon>Alphaproteobacteria</taxon>
        <taxon>Rhodospirillales</taxon>
        <taxon>Thalassospiraceae</taxon>
        <taxon>Thalassospira</taxon>
    </lineage>
</organism>
<keyword evidence="3" id="KW-0812">Transmembrane</keyword>
<dbReference type="EMBL" id="LPXL01000014">
    <property type="protein sequence ID" value="KZD05288.1"/>
    <property type="molecule type" value="Genomic_DNA"/>
</dbReference>
<evidence type="ECO:0000256" key="1">
    <source>
        <dbReference type="ARBA" id="ARBA00004442"/>
    </source>
</evidence>
<dbReference type="RefSeq" id="WP_063095495.1">
    <property type="nucleotide sequence ID" value="NZ_DFMA01000001.1"/>
</dbReference>
<sequence length="510" mass="56509">MAVALTAAAVLSACAVAPEPLTVSENNARVENDLKRLFEKQEKITGPLTLEEAIARALKYNLDHRLKLMEEAVAMGQLDVANVNLLPDVVASSGWTQRSRSDSTYNESKTSTSTSSDKKVRDSDLTVSWNVLDFAIGYMRAHQQADMALIVKERRRQVIHNVINDTRSAYWRAAAAERALVQFKPVLEKVRTALSRSETQVRERVGAPLDALTYQEDLLLTLRELETRQRQLVEARTELAVLMNIHPDSDFTVAAAVEPETGSMPVLSMSAEELELEALKNRSELRSEAYQLRINQQDAKIAILQMVPGLNFSAGINHTTDSYKVNSDWYEGSLDLSWNLMQLFKAPANMRLADSQIELSEVRRLALSMAVISQVNIAQLRFAFAKRDYELTDRIASVQDQISETVNASQSANAVGEGQAIRADVRALLSNLQRDMAYADMQASYGRLFASIGADPFPNDIPDDSVDTLAQTVGDVLSRWNRGDYDAPVTVAEDVGDPASENEMKQAAVQ</sequence>
<evidence type="ECO:0000256" key="4">
    <source>
        <dbReference type="ARBA" id="ARBA00023136"/>
    </source>
</evidence>
<comment type="caution">
    <text evidence="8">The sequence shown here is derived from an EMBL/GenBank/DDBJ whole genome shotgun (WGS) entry which is preliminary data.</text>
</comment>
<feature type="compositionally biased region" description="Polar residues" evidence="6">
    <location>
        <begin position="97"/>
        <end position="107"/>
    </location>
</feature>
<evidence type="ECO:0008006" key="10">
    <source>
        <dbReference type="Google" id="ProtNLM"/>
    </source>
</evidence>
<dbReference type="InterPro" id="IPR051906">
    <property type="entry name" value="TolC-like"/>
</dbReference>
<dbReference type="Gene3D" id="1.20.1600.10">
    <property type="entry name" value="Outer membrane efflux proteins (OEP)"/>
    <property type="match status" value="1"/>
</dbReference>
<evidence type="ECO:0000313" key="9">
    <source>
        <dbReference type="Proteomes" id="UP000076167"/>
    </source>
</evidence>
<gene>
    <name evidence="8" type="ORF">AUP40_12585</name>
</gene>
<dbReference type="Proteomes" id="UP000076167">
    <property type="component" value="Unassembled WGS sequence"/>
</dbReference>
<accession>A0ABR5Y590</accession>
<protein>
    <recommendedName>
        <fullName evidence="10">Transporter</fullName>
    </recommendedName>
</protein>
<evidence type="ECO:0000256" key="5">
    <source>
        <dbReference type="ARBA" id="ARBA00023237"/>
    </source>
</evidence>
<name>A0ABR5Y590_9PROT</name>
<comment type="subcellular location">
    <subcellularLocation>
        <location evidence="1">Cell outer membrane</location>
    </subcellularLocation>
</comment>
<dbReference type="PANTHER" id="PTHR30026">
    <property type="entry name" value="OUTER MEMBRANE PROTEIN TOLC"/>
    <property type="match status" value="1"/>
</dbReference>